<gene>
    <name evidence="4" type="ORF">ACFPCY_07660</name>
</gene>
<evidence type="ECO:0000313" key="4">
    <source>
        <dbReference type="EMBL" id="MFC4907190.1"/>
    </source>
</evidence>
<evidence type="ECO:0000259" key="2">
    <source>
        <dbReference type="Pfam" id="PF03372"/>
    </source>
</evidence>
<protein>
    <submittedName>
        <fullName evidence="4">RICIN domain-containing protein</fullName>
    </submittedName>
</protein>
<dbReference type="Gene3D" id="2.80.10.50">
    <property type="match status" value="1"/>
</dbReference>
<feature type="chain" id="PRO_5045496035" evidence="1">
    <location>
        <begin position="38"/>
        <end position="420"/>
    </location>
</feature>
<feature type="domain" description="Ricin B lectin" evidence="3">
    <location>
        <begin position="259"/>
        <end position="335"/>
    </location>
</feature>
<dbReference type="InterPro" id="IPR000772">
    <property type="entry name" value="Ricin_B_lectin"/>
</dbReference>
<feature type="domain" description="Endonuclease/exonuclease/phosphatase" evidence="2">
    <location>
        <begin position="48"/>
        <end position="244"/>
    </location>
</feature>
<dbReference type="Proteomes" id="UP001595872">
    <property type="component" value="Unassembled WGS sequence"/>
</dbReference>
<dbReference type="Pfam" id="PF14200">
    <property type="entry name" value="RicinB_lectin_2"/>
    <property type="match status" value="1"/>
</dbReference>
<dbReference type="RefSeq" id="WP_378252929.1">
    <property type="nucleotide sequence ID" value="NZ_JBHSIT010000002.1"/>
</dbReference>
<evidence type="ECO:0000256" key="1">
    <source>
        <dbReference type="SAM" id="SignalP"/>
    </source>
</evidence>
<dbReference type="EMBL" id="JBHSIT010000002">
    <property type="protein sequence ID" value="MFC4907190.1"/>
    <property type="molecule type" value="Genomic_DNA"/>
</dbReference>
<evidence type="ECO:0000313" key="5">
    <source>
        <dbReference type="Proteomes" id="UP001595872"/>
    </source>
</evidence>
<dbReference type="InterPro" id="IPR005135">
    <property type="entry name" value="Endo/exonuclease/phosphatase"/>
</dbReference>
<keyword evidence="1" id="KW-0732">Signal</keyword>
<evidence type="ECO:0000259" key="3">
    <source>
        <dbReference type="Pfam" id="PF14200"/>
    </source>
</evidence>
<dbReference type="SUPFAM" id="SSF56219">
    <property type="entry name" value="DNase I-like"/>
    <property type="match status" value="1"/>
</dbReference>
<dbReference type="InterPro" id="IPR035992">
    <property type="entry name" value="Ricin_B-like_lectins"/>
</dbReference>
<accession>A0ABV9TSY7</accession>
<comment type="caution">
    <text evidence="4">The sequence shown here is derived from an EMBL/GenBank/DDBJ whole genome shotgun (WGS) entry which is preliminary data.</text>
</comment>
<dbReference type="PROSITE" id="PS50231">
    <property type="entry name" value="RICIN_B_LECTIN"/>
    <property type="match status" value="1"/>
</dbReference>
<dbReference type="CDD" id="cd00161">
    <property type="entry name" value="beta-trefoil_Ricin-like"/>
    <property type="match status" value="1"/>
</dbReference>
<sequence>MRTSAAPRRTGAVLLAALVAPVLALALAFAVQGRAHAQQNPGDRHRPATWNIQGGRDRWAGVYSLANFHDVIALQEVPSTPPAAARPTGRRLGALREYRWQEGSRGRTVYLYILRTPSRNLGMVTTWRADDIAVINGPYRPLLAVVNHDTDTVFASAHASARGGGDAATLVRRGRDWANARGYRWAVLGDFNRDPGRLQRPAGSYLYSAGQATQRSAGELDYMVSSVDTENWQASVLTNRGSDHWPVGFSSFRAAGGVPPTVSISSDSNGGVLDIAGGSAANGDHIDVYADHGGANQRWRLSFLGPEPGPDNYRILSGIPGSWCADVEGGPNSGAGSLSNVWRCHATNGEPETDHWYQDTQNFNLGHPFTDQPNRYRIQSHAKGLFLNVLGNSRANGALVGQYWFQWADNEYFHIHPEAP</sequence>
<dbReference type="Gene3D" id="3.60.10.10">
    <property type="entry name" value="Endonuclease/exonuclease/phosphatase"/>
    <property type="match status" value="1"/>
</dbReference>
<keyword evidence="5" id="KW-1185">Reference proteome</keyword>
<dbReference type="Pfam" id="PF03372">
    <property type="entry name" value="Exo_endo_phos"/>
    <property type="match status" value="1"/>
</dbReference>
<proteinExistence type="predicted"/>
<feature type="signal peptide" evidence="1">
    <location>
        <begin position="1"/>
        <end position="37"/>
    </location>
</feature>
<organism evidence="4 5">
    <name type="scientific">Actinomadura gamaensis</name>
    <dbReference type="NCBI Taxonomy" id="1763541"/>
    <lineage>
        <taxon>Bacteria</taxon>
        <taxon>Bacillati</taxon>
        <taxon>Actinomycetota</taxon>
        <taxon>Actinomycetes</taxon>
        <taxon>Streptosporangiales</taxon>
        <taxon>Thermomonosporaceae</taxon>
        <taxon>Actinomadura</taxon>
    </lineage>
</organism>
<reference evidence="5" key="1">
    <citation type="journal article" date="2019" name="Int. J. Syst. Evol. Microbiol.">
        <title>The Global Catalogue of Microorganisms (GCM) 10K type strain sequencing project: providing services to taxonomists for standard genome sequencing and annotation.</title>
        <authorList>
            <consortium name="The Broad Institute Genomics Platform"/>
            <consortium name="The Broad Institute Genome Sequencing Center for Infectious Disease"/>
            <person name="Wu L."/>
            <person name="Ma J."/>
        </authorList>
    </citation>
    <scope>NUCLEOTIDE SEQUENCE [LARGE SCALE GENOMIC DNA]</scope>
    <source>
        <strain evidence="5">KLKA75</strain>
    </source>
</reference>
<dbReference type="InterPro" id="IPR036691">
    <property type="entry name" value="Endo/exonu/phosph_ase_sf"/>
</dbReference>
<dbReference type="SUPFAM" id="SSF50370">
    <property type="entry name" value="Ricin B-like lectins"/>
    <property type="match status" value="1"/>
</dbReference>
<name>A0ABV9TSY7_9ACTN</name>